<evidence type="ECO:0000313" key="2">
    <source>
        <dbReference type="Proteomes" id="UP000823775"/>
    </source>
</evidence>
<evidence type="ECO:0000313" key="1">
    <source>
        <dbReference type="EMBL" id="MCD7452225.1"/>
    </source>
</evidence>
<proteinExistence type="predicted"/>
<name>A0ABS8S1U8_DATST</name>
<keyword evidence="2" id="KW-1185">Reference proteome</keyword>
<comment type="caution">
    <text evidence="1">The sequence shown here is derived from an EMBL/GenBank/DDBJ whole genome shotgun (WGS) entry which is preliminary data.</text>
</comment>
<protein>
    <submittedName>
        <fullName evidence="1">Uncharacterized protein</fullName>
    </submittedName>
</protein>
<organism evidence="1 2">
    <name type="scientific">Datura stramonium</name>
    <name type="common">Jimsonweed</name>
    <name type="synonym">Common thornapple</name>
    <dbReference type="NCBI Taxonomy" id="4076"/>
    <lineage>
        <taxon>Eukaryota</taxon>
        <taxon>Viridiplantae</taxon>
        <taxon>Streptophyta</taxon>
        <taxon>Embryophyta</taxon>
        <taxon>Tracheophyta</taxon>
        <taxon>Spermatophyta</taxon>
        <taxon>Magnoliopsida</taxon>
        <taxon>eudicotyledons</taxon>
        <taxon>Gunneridae</taxon>
        <taxon>Pentapetalae</taxon>
        <taxon>asterids</taxon>
        <taxon>lamiids</taxon>
        <taxon>Solanales</taxon>
        <taxon>Solanaceae</taxon>
        <taxon>Solanoideae</taxon>
        <taxon>Datureae</taxon>
        <taxon>Datura</taxon>
    </lineage>
</organism>
<dbReference type="EMBL" id="JACEIK010000202">
    <property type="protein sequence ID" value="MCD7452225.1"/>
    <property type="molecule type" value="Genomic_DNA"/>
</dbReference>
<reference evidence="1 2" key="1">
    <citation type="journal article" date="2021" name="BMC Genomics">
        <title>Datura genome reveals duplications of psychoactive alkaloid biosynthetic genes and high mutation rate following tissue culture.</title>
        <authorList>
            <person name="Rajewski A."/>
            <person name="Carter-House D."/>
            <person name="Stajich J."/>
            <person name="Litt A."/>
        </authorList>
    </citation>
    <scope>NUCLEOTIDE SEQUENCE [LARGE SCALE GENOMIC DNA]</scope>
    <source>
        <strain evidence="1">AR-01</strain>
    </source>
</reference>
<dbReference type="Proteomes" id="UP000823775">
    <property type="component" value="Unassembled WGS sequence"/>
</dbReference>
<gene>
    <name evidence="1" type="ORF">HAX54_015889</name>
</gene>
<accession>A0ABS8S1U8</accession>
<sequence>MRFSGVLWFRDGERWREIRCVHWLAKSYGGVRRCAGWWREEREKQMKVGWFLVAGEENKEEREIGWFATMAVEMEGEKDPVMFFQLVVRRGGTLVGEKLNGEGRGVCPSTDGEREKGECAGGEDWFHRC</sequence>